<comment type="caution">
    <text evidence="2">The sequence shown here is derived from an EMBL/GenBank/DDBJ whole genome shotgun (WGS) entry which is preliminary data.</text>
</comment>
<reference evidence="2" key="1">
    <citation type="thesis" date="2020" institute="ProQuest LLC" country="789 East Eisenhower Parkway, Ann Arbor, MI, USA">
        <title>Comparative Genomics and Chromosome Evolution.</title>
        <authorList>
            <person name="Mudd A.B."/>
        </authorList>
    </citation>
    <scope>NUCLEOTIDE SEQUENCE</scope>
    <source>
        <strain evidence="2">237g6f4</strain>
        <tissue evidence="2">Blood</tissue>
    </source>
</reference>
<proteinExistence type="predicted"/>
<sequence length="117" mass="12899">HNTTFPRRTMIVPVVILSLLAAFEVTSLPIGGFSSPNGLICDTCSSPGSTSCRKSDITECVGEMTMCFVLTFYKAGVKDSVWRGCTRKYDCDRGNYTATYDNVVHKQVMICTEAKRP</sequence>
<gene>
    <name evidence="2" type="ORF">GDO81_027713</name>
</gene>
<evidence type="ECO:0000256" key="1">
    <source>
        <dbReference type="SAM" id="SignalP"/>
    </source>
</evidence>
<name>A0AAV6ZM82_ENGPU</name>
<feature type="signal peptide" evidence="1">
    <location>
        <begin position="1"/>
        <end position="27"/>
    </location>
</feature>
<accession>A0AAV6ZM82</accession>
<evidence type="ECO:0000313" key="3">
    <source>
        <dbReference type="Proteomes" id="UP000824782"/>
    </source>
</evidence>
<feature type="chain" id="PRO_5043787163" description="Sodefrin-like factor" evidence="1">
    <location>
        <begin position="28"/>
        <end position="117"/>
    </location>
</feature>
<dbReference type="AlphaFoldDB" id="A0AAV6ZM82"/>
<evidence type="ECO:0008006" key="4">
    <source>
        <dbReference type="Google" id="ProtNLM"/>
    </source>
</evidence>
<organism evidence="2 3">
    <name type="scientific">Engystomops pustulosus</name>
    <name type="common">Tungara frog</name>
    <name type="synonym">Physalaemus pustulosus</name>
    <dbReference type="NCBI Taxonomy" id="76066"/>
    <lineage>
        <taxon>Eukaryota</taxon>
        <taxon>Metazoa</taxon>
        <taxon>Chordata</taxon>
        <taxon>Craniata</taxon>
        <taxon>Vertebrata</taxon>
        <taxon>Euteleostomi</taxon>
        <taxon>Amphibia</taxon>
        <taxon>Batrachia</taxon>
        <taxon>Anura</taxon>
        <taxon>Neobatrachia</taxon>
        <taxon>Hyloidea</taxon>
        <taxon>Leptodactylidae</taxon>
        <taxon>Leiuperinae</taxon>
        <taxon>Engystomops</taxon>
    </lineage>
</organism>
<keyword evidence="3" id="KW-1185">Reference proteome</keyword>
<feature type="non-terminal residue" evidence="2">
    <location>
        <position position="1"/>
    </location>
</feature>
<protein>
    <recommendedName>
        <fullName evidence="4">Sodefrin-like factor</fullName>
    </recommendedName>
</protein>
<dbReference type="EMBL" id="WNYA01000638">
    <property type="protein sequence ID" value="KAG8547716.1"/>
    <property type="molecule type" value="Genomic_DNA"/>
</dbReference>
<dbReference type="SUPFAM" id="SSF57302">
    <property type="entry name" value="Snake toxin-like"/>
    <property type="match status" value="1"/>
</dbReference>
<dbReference type="Gene3D" id="2.10.60.10">
    <property type="entry name" value="CD59"/>
    <property type="match status" value="1"/>
</dbReference>
<dbReference type="InterPro" id="IPR045860">
    <property type="entry name" value="Snake_toxin-like_sf"/>
</dbReference>
<dbReference type="Proteomes" id="UP000824782">
    <property type="component" value="Unassembled WGS sequence"/>
</dbReference>
<keyword evidence="1" id="KW-0732">Signal</keyword>
<evidence type="ECO:0000313" key="2">
    <source>
        <dbReference type="EMBL" id="KAG8547716.1"/>
    </source>
</evidence>